<keyword evidence="6 7" id="KW-0472">Membrane</keyword>
<dbReference type="PANTHER" id="PTHR33362">
    <property type="entry name" value="SIALIC ACID TRAP TRANSPORTER PERMEASE PROTEIN SIAT-RELATED"/>
    <property type="match status" value="1"/>
</dbReference>
<keyword evidence="4 7" id="KW-0812">Transmembrane</keyword>
<evidence type="ECO:0000256" key="3">
    <source>
        <dbReference type="ARBA" id="ARBA00022519"/>
    </source>
</evidence>
<feature type="transmembrane region" description="Helical" evidence="7">
    <location>
        <begin position="97"/>
        <end position="115"/>
    </location>
</feature>
<accession>A0A7T6Z0F5</accession>
<gene>
    <name evidence="9" type="ORF">HUG15_03165</name>
</gene>
<dbReference type="KEGG" id="scia:HUG15_03165"/>
<feature type="transmembrane region" description="Helical" evidence="7">
    <location>
        <begin position="184"/>
        <end position="202"/>
    </location>
</feature>
<dbReference type="InterPro" id="IPR004681">
    <property type="entry name" value="TRAP_DctM"/>
</dbReference>
<dbReference type="RefSeq" id="WP_200126961.1">
    <property type="nucleotide sequence ID" value="NZ_CP054705.1"/>
</dbReference>
<evidence type="ECO:0000256" key="4">
    <source>
        <dbReference type="ARBA" id="ARBA00022692"/>
    </source>
</evidence>
<feature type="transmembrane region" description="Helical" evidence="7">
    <location>
        <begin position="256"/>
        <end position="274"/>
    </location>
</feature>
<keyword evidence="5 7" id="KW-1133">Transmembrane helix</keyword>
<dbReference type="NCBIfam" id="TIGR00786">
    <property type="entry name" value="dctM"/>
    <property type="match status" value="1"/>
</dbReference>
<comment type="subcellular location">
    <subcellularLocation>
        <location evidence="1">Cell inner membrane</location>
        <topology evidence="1">Multi-pass membrane protein</topology>
    </subcellularLocation>
</comment>
<evidence type="ECO:0000256" key="2">
    <source>
        <dbReference type="ARBA" id="ARBA00022475"/>
    </source>
</evidence>
<dbReference type="Pfam" id="PF06808">
    <property type="entry name" value="DctM"/>
    <property type="match status" value="1"/>
</dbReference>
<feature type="transmembrane region" description="Helical" evidence="7">
    <location>
        <begin position="7"/>
        <end position="40"/>
    </location>
</feature>
<organism evidence="9 10">
    <name type="scientific">Salicibibacter cibarius</name>
    <dbReference type="NCBI Taxonomy" id="2743000"/>
    <lineage>
        <taxon>Bacteria</taxon>
        <taxon>Bacillati</taxon>
        <taxon>Bacillota</taxon>
        <taxon>Bacilli</taxon>
        <taxon>Bacillales</taxon>
        <taxon>Bacillaceae</taxon>
        <taxon>Salicibibacter</taxon>
    </lineage>
</organism>
<dbReference type="PIRSF" id="PIRSF006066">
    <property type="entry name" value="HI0050"/>
    <property type="match status" value="1"/>
</dbReference>
<dbReference type="PANTHER" id="PTHR33362:SF5">
    <property type="entry name" value="C4-DICARBOXYLATE TRAP TRANSPORTER LARGE PERMEASE PROTEIN DCTM"/>
    <property type="match status" value="1"/>
</dbReference>
<evidence type="ECO:0000256" key="7">
    <source>
        <dbReference type="SAM" id="Phobius"/>
    </source>
</evidence>
<feature type="transmembrane region" description="Helical" evidence="7">
    <location>
        <begin position="357"/>
        <end position="380"/>
    </location>
</feature>
<keyword evidence="3" id="KW-0997">Cell inner membrane</keyword>
<evidence type="ECO:0000256" key="6">
    <source>
        <dbReference type="ARBA" id="ARBA00023136"/>
    </source>
</evidence>
<feature type="transmembrane region" description="Helical" evidence="7">
    <location>
        <begin position="60"/>
        <end position="85"/>
    </location>
</feature>
<proteinExistence type="predicted"/>
<feature type="transmembrane region" description="Helical" evidence="7">
    <location>
        <begin position="412"/>
        <end position="436"/>
    </location>
</feature>
<reference evidence="9 10" key="1">
    <citation type="submission" date="2020-06" db="EMBL/GenBank/DDBJ databases">
        <title>Genomic analysis of Salicibibacter sp. NKC5-3.</title>
        <authorList>
            <person name="Oh Y.J."/>
        </authorList>
    </citation>
    <scope>NUCLEOTIDE SEQUENCE [LARGE SCALE GENOMIC DNA]</scope>
    <source>
        <strain evidence="9 10">NKC5-3</strain>
    </source>
</reference>
<keyword evidence="10" id="KW-1185">Reference proteome</keyword>
<feature type="domain" description="TRAP C4-dicarboxylate transport system permease DctM subunit" evidence="8">
    <location>
        <begin position="11"/>
        <end position="432"/>
    </location>
</feature>
<keyword evidence="2" id="KW-1003">Cell membrane</keyword>
<name>A0A7T6Z0F5_9BACI</name>
<evidence type="ECO:0000313" key="10">
    <source>
        <dbReference type="Proteomes" id="UP000595823"/>
    </source>
</evidence>
<evidence type="ECO:0000313" key="9">
    <source>
        <dbReference type="EMBL" id="QQK74700.1"/>
    </source>
</evidence>
<feature type="transmembrane region" description="Helical" evidence="7">
    <location>
        <begin position="327"/>
        <end position="345"/>
    </location>
</feature>
<feature type="transmembrane region" description="Helical" evidence="7">
    <location>
        <begin position="223"/>
        <end position="250"/>
    </location>
</feature>
<feature type="transmembrane region" description="Helical" evidence="7">
    <location>
        <begin position="286"/>
        <end position="307"/>
    </location>
</feature>
<dbReference type="GO" id="GO:0022857">
    <property type="term" value="F:transmembrane transporter activity"/>
    <property type="evidence" value="ECO:0007669"/>
    <property type="project" value="TreeGrafter"/>
</dbReference>
<dbReference type="AlphaFoldDB" id="A0A7T6Z0F5"/>
<evidence type="ECO:0000256" key="5">
    <source>
        <dbReference type="ARBA" id="ARBA00022989"/>
    </source>
</evidence>
<evidence type="ECO:0000256" key="1">
    <source>
        <dbReference type="ARBA" id="ARBA00004429"/>
    </source>
</evidence>
<dbReference type="GO" id="GO:0005886">
    <property type="term" value="C:plasma membrane"/>
    <property type="evidence" value="ECO:0007669"/>
    <property type="project" value="UniProtKB-SubCell"/>
</dbReference>
<evidence type="ECO:0000259" key="8">
    <source>
        <dbReference type="Pfam" id="PF06808"/>
    </source>
</evidence>
<dbReference type="EMBL" id="CP054705">
    <property type="protein sequence ID" value="QQK74700.1"/>
    <property type="molecule type" value="Genomic_DNA"/>
</dbReference>
<dbReference type="Proteomes" id="UP000595823">
    <property type="component" value="Chromosome"/>
</dbReference>
<sequence length="441" mass="47801">MEWYVTLIIFFAIFLLLVVVGVPVAFSFLITNFIVITYLIGFEVGLEQLIQRTSGALTDFSLTPIPLFILMGELLFQSGIVFATLEILNKWLKKLPGRLSVLSIVGGTMFASLSGSSIANTSMLGSVLAPEMKKMGYQTSISLGPIMAAGTLAMIIPPSAMVVLLGGIASIAVGPLLLGGVVPGLLLAALFIVYIIIRCLINPSLAPTHTSKEDIKEPFSLKYFFLTLFRDILPLFVITFSVLGIILFGIATPTEAAAVGVIASIVVIVLKSRLNKDVLKKSFNGTLRISGMIMFIVAASVGFGQLLSFSGATREMVAFIESLNMSVIQLVIIFLIITIILGMVIEPISLMMITVPLFMPILAALDVNLIWFGIMLLISYDLGNLTPPVGMLLFVMKGVRPEVPMPHIYKSIIPFFLIELTMIVLILIFPQIVLWLPNLGG</sequence>
<protein>
    <submittedName>
        <fullName evidence="9">TRAP transporter large permease subunit</fullName>
    </submittedName>
</protein>
<dbReference type="InterPro" id="IPR010656">
    <property type="entry name" value="DctM"/>
</dbReference>